<reference evidence="4 7" key="2">
    <citation type="submission" date="2011-04" db="EMBL/GenBank/DDBJ databases">
        <title>The complete genome of Selenomonas sputigena DSM 20758.</title>
        <authorList>
            <consortium name="US DOE Joint Genome Institute (JGI-PGF)"/>
            <person name="Lucas S."/>
            <person name="Copeland A."/>
            <person name="Lapidus A."/>
            <person name="Bruce D."/>
            <person name="Goodwin L."/>
            <person name="Pitluck S."/>
            <person name="Peters L."/>
            <person name="Kyrpides N."/>
            <person name="Mavromatis K."/>
            <person name="Ivanova N."/>
            <person name="Ovchinnikova G."/>
            <person name="Teshima H."/>
            <person name="Detter J.C."/>
            <person name="Tapia R."/>
            <person name="Han C."/>
            <person name="Land M."/>
            <person name="Hauser L."/>
            <person name="Markowitz V."/>
            <person name="Cheng J.-F."/>
            <person name="Hugenholtz P."/>
            <person name="Woyke T."/>
            <person name="Wu D."/>
            <person name="Gronow S."/>
            <person name="Wellnitz S."/>
            <person name="Schneider S."/>
            <person name="Klenk H.-P."/>
            <person name="Eisen J.A."/>
        </authorList>
    </citation>
    <scope>NUCLEOTIDE SEQUENCE [LARGE SCALE GENOMIC DNA]</scope>
    <source>
        <strain evidence="4">ATCC 35185</strain>
        <strain evidence="7">ATCC 35185 / DSM 20758 / VPI D19B-28</strain>
    </source>
</reference>
<dbReference type="eggNOG" id="COG1720">
    <property type="taxonomic scope" value="Bacteria"/>
</dbReference>
<dbReference type="PROSITE" id="PS01318">
    <property type="entry name" value="TSAA_1"/>
    <property type="match status" value="1"/>
</dbReference>
<dbReference type="Proteomes" id="UP000003505">
    <property type="component" value="Unassembled WGS sequence"/>
</dbReference>
<dbReference type="InterPro" id="IPR023368">
    <property type="entry name" value="UPF0066_cons_site"/>
</dbReference>
<dbReference type="PANTHER" id="PTHR12818">
    <property type="entry name" value="TRNA (ADENINE(37)-N6)-METHYLTRANSFERASE"/>
    <property type="match status" value="1"/>
</dbReference>
<dbReference type="KEGG" id="ssg:Selsp_1287"/>
<feature type="domain" description="TsaA-like" evidence="3">
    <location>
        <begin position="3"/>
        <end position="133"/>
    </location>
</feature>
<reference evidence="5 6" key="1">
    <citation type="submission" date="2009-09" db="EMBL/GenBank/DDBJ databases">
        <authorList>
            <person name="Weinstock G."/>
            <person name="Sodergren E."/>
            <person name="Clifton S."/>
            <person name="Fulton L."/>
            <person name="Fulton B."/>
            <person name="Courtney L."/>
            <person name="Fronick C."/>
            <person name="Harrison M."/>
            <person name="Strong C."/>
            <person name="Farmer C."/>
            <person name="Delahaunty K."/>
            <person name="Markovic C."/>
            <person name="Hall O."/>
            <person name="Minx P."/>
            <person name="Tomlinson C."/>
            <person name="Mitreva M."/>
            <person name="Nelson J."/>
            <person name="Hou S."/>
            <person name="Wollam A."/>
            <person name="Pepin K.H."/>
            <person name="Johnson M."/>
            <person name="Bhonagiri V."/>
            <person name="Nash W.E."/>
            <person name="Warren W."/>
            <person name="Chinwalla A."/>
            <person name="Mardis E.R."/>
            <person name="Wilson R.K."/>
        </authorList>
    </citation>
    <scope>NUCLEOTIDE SEQUENCE [LARGE SCALE GENOMIC DNA]</scope>
    <source>
        <strain evidence="5">ATCC 35185</strain>
        <strain evidence="6">ATCC 35185 / DSM 20758 / VPI D19B-28</strain>
    </source>
</reference>
<keyword evidence="5" id="KW-0808">Transferase</keyword>
<dbReference type="SUPFAM" id="SSF118196">
    <property type="entry name" value="YaeB-like"/>
    <property type="match status" value="1"/>
</dbReference>
<organism evidence="5 6">
    <name type="scientific">Selenomonas sputigena (strain ATCC 35185 / DSM 20758 / CCUG 44933 / VPI D19B-28)</name>
    <dbReference type="NCBI Taxonomy" id="546271"/>
    <lineage>
        <taxon>Bacteria</taxon>
        <taxon>Bacillati</taxon>
        <taxon>Bacillota</taxon>
        <taxon>Negativicutes</taxon>
        <taxon>Selenomonadales</taxon>
        <taxon>Selenomonadaceae</taxon>
        <taxon>Selenomonas</taxon>
    </lineage>
</organism>
<dbReference type="Gene3D" id="2.40.30.70">
    <property type="entry name" value="YaeB-like"/>
    <property type="match status" value="1"/>
</dbReference>
<dbReference type="AlphaFoldDB" id="C9LUD1"/>
<dbReference type="EMBL" id="CP002637">
    <property type="protein sequence ID" value="AEC00246.1"/>
    <property type="molecule type" value="Genomic_DNA"/>
</dbReference>
<evidence type="ECO:0000256" key="2">
    <source>
        <dbReference type="ARBA" id="ARBA00033753"/>
    </source>
</evidence>
<dbReference type="PROSITE" id="PS51668">
    <property type="entry name" value="TSAA_2"/>
    <property type="match status" value="1"/>
</dbReference>
<dbReference type="InterPro" id="IPR036414">
    <property type="entry name" value="YaeB_N_sf"/>
</dbReference>
<dbReference type="CDD" id="cd09281">
    <property type="entry name" value="UPF0066"/>
    <property type="match status" value="1"/>
</dbReference>
<dbReference type="EMBL" id="ACKP02000015">
    <property type="protein sequence ID" value="EEX77662.1"/>
    <property type="molecule type" value="Genomic_DNA"/>
</dbReference>
<evidence type="ECO:0000256" key="1">
    <source>
        <dbReference type="ARBA" id="ARBA00022691"/>
    </source>
</evidence>
<dbReference type="GO" id="GO:0008168">
    <property type="term" value="F:methyltransferase activity"/>
    <property type="evidence" value="ECO:0007669"/>
    <property type="project" value="UniProtKB-KW"/>
</dbReference>
<dbReference type="InterPro" id="IPR040372">
    <property type="entry name" value="YaeB-like"/>
</dbReference>
<evidence type="ECO:0000313" key="6">
    <source>
        <dbReference type="Proteomes" id="UP000003505"/>
    </source>
</evidence>
<dbReference type="STRING" id="546271.Selsp_1287"/>
<keyword evidence="5" id="KW-0489">Methyltransferase</keyword>
<dbReference type="InterPro" id="IPR023370">
    <property type="entry name" value="TrmO-like_N"/>
</dbReference>
<proteinExistence type="inferred from homology"/>
<dbReference type="PANTHER" id="PTHR12818:SF0">
    <property type="entry name" value="TRNA (ADENINE(37)-N6)-METHYLTRANSFERASE"/>
    <property type="match status" value="1"/>
</dbReference>
<gene>
    <name evidence="4" type="ordered locus">Selsp_1287</name>
    <name evidence="5" type="ORF">SELSPUOL_00938</name>
</gene>
<dbReference type="OrthoDB" id="9804309at2"/>
<keyword evidence="7" id="KW-1185">Reference proteome</keyword>
<evidence type="ECO:0000313" key="4">
    <source>
        <dbReference type="EMBL" id="AEC00246.1"/>
    </source>
</evidence>
<dbReference type="HOGENOM" id="CLU_013458_2_0_9"/>
<evidence type="ECO:0000313" key="5">
    <source>
        <dbReference type="EMBL" id="EEX77662.1"/>
    </source>
</evidence>
<dbReference type="Pfam" id="PF01980">
    <property type="entry name" value="TrmO_N"/>
    <property type="match status" value="1"/>
</dbReference>
<sequence>MELQRIGVVHSPYKSLQQIPRQGFFSEEESVIEIDEAYAPALEHVEESEWLTVLYWAHLAERDRLVTTPPSGTRSCGVFACRSPHRPNPLSLCAVKLLRREEGRLFVRHLDALDGSAVIDIKPYVDAVGLASGKSGGM</sequence>
<comment type="similarity">
    <text evidence="2">Belongs to the tRNA methyltransferase O family.</text>
</comment>
<dbReference type="Proteomes" id="UP000011124">
    <property type="component" value="Chromosome"/>
</dbReference>
<dbReference type="GO" id="GO:0032259">
    <property type="term" value="P:methylation"/>
    <property type="evidence" value="ECO:0007669"/>
    <property type="project" value="UniProtKB-KW"/>
</dbReference>
<protein>
    <submittedName>
        <fullName evidence="5">Methyltransferase, YaeB family</fullName>
    </submittedName>
</protein>
<dbReference type="NCBIfam" id="TIGR00104">
    <property type="entry name" value="tRNA_TsaA"/>
    <property type="match status" value="1"/>
</dbReference>
<evidence type="ECO:0000313" key="7">
    <source>
        <dbReference type="Proteomes" id="UP000011124"/>
    </source>
</evidence>
<dbReference type="InterPro" id="IPR036413">
    <property type="entry name" value="YaeB-like_sf"/>
</dbReference>
<accession>C9LUD1</accession>
<evidence type="ECO:0000259" key="3">
    <source>
        <dbReference type="PROSITE" id="PS51668"/>
    </source>
</evidence>
<name>C9LUD1_SELS3</name>
<keyword evidence="1" id="KW-0949">S-adenosyl-L-methionine</keyword>
<dbReference type="RefSeq" id="WP_006192152.1">
    <property type="nucleotide sequence ID" value="NC_015437.1"/>
</dbReference>